<proteinExistence type="predicted"/>
<keyword evidence="3" id="KW-1185">Reference proteome</keyword>
<sequence length="51" mass="5863">MKKDKFKPKPDATSATTPKRPGFLGKFMLLLSVAQLLMQLNELRKRWHGHA</sequence>
<gene>
    <name evidence="2" type="ORF">JCM31185_09980</name>
</gene>
<comment type="caution">
    <text evidence="2">The sequence shown here is derived from an EMBL/GenBank/DDBJ whole genome shotgun (WGS) entry which is preliminary data.</text>
</comment>
<evidence type="ECO:0000313" key="3">
    <source>
        <dbReference type="Proteomes" id="UP001628078"/>
    </source>
</evidence>
<dbReference type="RefSeq" id="WP_407883177.1">
    <property type="nucleotide sequence ID" value="NZ_BQXO01000002.1"/>
</dbReference>
<dbReference type="EMBL" id="BQXO01000002">
    <property type="protein sequence ID" value="GKT05710.1"/>
    <property type="molecule type" value="Genomic_DNA"/>
</dbReference>
<dbReference type="Proteomes" id="UP001628078">
    <property type="component" value="Unassembled WGS sequence"/>
</dbReference>
<protein>
    <submittedName>
        <fullName evidence="2">Uncharacterized protein</fullName>
    </submittedName>
</protein>
<evidence type="ECO:0000313" key="2">
    <source>
        <dbReference type="EMBL" id="GKT05710.1"/>
    </source>
</evidence>
<name>A0ABQ5JNC1_9LACO</name>
<evidence type="ECO:0000256" key="1">
    <source>
        <dbReference type="SAM" id="MobiDB-lite"/>
    </source>
</evidence>
<feature type="compositionally biased region" description="Basic and acidic residues" evidence="1">
    <location>
        <begin position="1"/>
        <end position="10"/>
    </location>
</feature>
<accession>A0ABQ5JNC1</accession>
<feature type="region of interest" description="Disordered" evidence="1">
    <location>
        <begin position="1"/>
        <end position="21"/>
    </location>
</feature>
<reference evidence="2 3" key="1">
    <citation type="submission" date="2022-03" db="EMBL/GenBank/DDBJ databases">
        <title>Draft genome sequence of Furfurilactobacillus curtus JCM 31185.</title>
        <authorList>
            <person name="Suzuki S."/>
            <person name="Endo A."/>
            <person name="Kajikawa A."/>
        </authorList>
    </citation>
    <scope>NUCLEOTIDE SEQUENCE [LARGE SCALE GENOMIC DNA]</scope>
    <source>
        <strain evidence="2 3">JCM 31185</strain>
    </source>
</reference>
<organism evidence="2 3">
    <name type="scientific">Furfurilactobacillus curtus</name>
    <dbReference type="NCBI Taxonomy" id="1746200"/>
    <lineage>
        <taxon>Bacteria</taxon>
        <taxon>Bacillati</taxon>
        <taxon>Bacillota</taxon>
        <taxon>Bacilli</taxon>
        <taxon>Lactobacillales</taxon>
        <taxon>Lactobacillaceae</taxon>
        <taxon>Furfurilactobacillus</taxon>
    </lineage>
</organism>